<evidence type="ECO:0000313" key="9">
    <source>
        <dbReference type="Proteomes" id="UP000198822"/>
    </source>
</evidence>
<feature type="active site" description="Proton donor" evidence="4">
    <location>
        <position position="63"/>
    </location>
</feature>
<dbReference type="PANTHER" id="PTHR43827">
    <property type="entry name" value="2,5-DIKETO-D-GLUCONIC ACID REDUCTASE"/>
    <property type="match status" value="1"/>
</dbReference>
<evidence type="ECO:0000256" key="3">
    <source>
        <dbReference type="ARBA" id="ARBA00023002"/>
    </source>
</evidence>
<dbReference type="InterPro" id="IPR036812">
    <property type="entry name" value="NAD(P)_OxRdtase_dom_sf"/>
</dbReference>
<feature type="binding site" evidence="5">
    <location>
        <position position="121"/>
    </location>
    <ligand>
        <name>substrate</name>
    </ligand>
</feature>
<dbReference type="STRING" id="399736.SAMN04489720_0768"/>
<reference evidence="9" key="1">
    <citation type="submission" date="2016-10" db="EMBL/GenBank/DDBJ databases">
        <authorList>
            <person name="Varghese N."/>
            <person name="Submissions S."/>
        </authorList>
    </citation>
    <scope>NUCLEOTIDE SEQUENCE [LARGE SCALE GENOMIC DNA]</scope>
    <source>
        <strain evidence="9">DSM 22002</strain>
    </source>
</reference>
<comment type="similarity">
    <text evidence="1">Belongs to the aldo/keto reductase family.</text>
</comment>
<evidence type="ECO:0000256" key="4">
    <source>
        <dbReference type="PIRSR" id="PIRSR000097-1"/>
    </source>
</evidence>
<feature type="domain" description="NADP-dependent oxidoreductase" evidence="7">
    <location>
        <begin position="30"/>
        <end position="272"/>
    </location>
</feature>
<sequence length="289" mass="30829">MSTESTRSSPDASLVPPRIPLADGGWLSGIALGTWKLDHDAARAAVAESIRAGYRQIDTAARYHNELGVGQGIRDAGLAPGEVQVTTKVRGGDQGHDETLRAVESSRRILGVDAIDLCLVHWPLPRLDRYVDTWRALVRLQADGVVRSIGVSNFSLEQVDRLVAETGVAPVVDQVELHPRLPQEALRAGLAERGIVAQAWGPLGRGKGLLDAEPIVAAARAHGVTPAQVALRWLVEVGAPPVPKSGDAARRRQNLDVFAFALTPAERASIATLATGERAGKDPSIDEEF</sequence>
<gene>
    <name evidence="8" type="ORF">SAMN04489720_0768</name>
</gene>
<dbReference type="Pfam" id="PF00248">
    <property type="entry name" value="Aldo_ket_red"/>
    <property type="match status" value="1"/>
</dbReference>
<keyword evidence="9" id="KW-1185">Reference proteome</keyword>
<evidence type="ECO:0000259" key="7">
    <source>
        <dbReference type="Pfam" id="PF00248"/>
    </source>
</evidence>
<dbReference type="PROSITE" id="PS00062">
    <property type="entry name" value="ALDOKETO_REDUCTASE_2"/>
    <property type="match status" value="1"/>
</dbReference>
<dbReference type="GO" id="GO:0016616">
    <property type="term" value="F:oxidoreductase activity, acting on the CH-OH group of donors, NAD or NADP as acceptor"/>
    <property type="evidence" value="ECO:0007669"/>
    <property type="project" value="UniProtKB-ARBA"/>
</dbReference>
<dbReference type="InterPro" id="IPR020471">
    <property type="entry name" value="AKR"/>
</dbReference>
<dbReference type="PRINTS" id="PR00069">
    <property type="entry name" value="ALDKETRDTASE"/>
</dbReference>
<evidence type="ECO:0000256" key="2">
    <source>
        <dbReference type="ARBA" id="ARBA00022857"/>
    </source>
</evidence>
<name>A0A1G8B9C9_9MICO</name>
<dbReference type="OrthoDB" id="9804790at2"/>
<dbReference type="AlphaFoldDB" id="A0A1G8B9C9"/>
<dbReference type="Proteomes" id="UP000198822">
    <property type="component" value="Chromosome I"/>
</dbReference>
<dbReference type="InterPro" id="IPR023210">
    <property type="entry name" value="NADP_OxRdtase_dom"/>
</dbReference>
<protein>
    <submittedName>
        <fullName evidence="8">Aldo/keto reductase</fullName>
    </submittedName>
</protein>
<dbReference type="PANTHER" id="PTHR43827:SF3">
    <property type="entry name" value="NADP-DEPENDENT OXIDOREDUCTASE DOMAIN-CONTAINING PROTEIN"/>
    <property type="match status" value="1"/>
</dbReference>
<evidence type="ECO:0000313" key="8">
    <source>
        <dbReference type="EMBL" id="SDH29852.1"/>
    </source>
</evidence>
<dbReference type="EMBL" id="LT629695">
    <property type="protein sequence ID" value="SDH29852.1"/>
    <property type="molecule type" value="Genomic_DNA"/>
</dbReference>
<evidence type="ECO:0000256" key="5">
    <source>
        <dbReference type="PIRSR" id="PIRSR000097-2"/>
    </source>
</evidence>
<accession>A0A1G8B9C9</accession>
<keyword evidence="2" id="KW-0521">NADP</keyword>
<keyword evidence="3" id="KW-0560">Oxidoreductase</keyword>
<proteinExistence type="inferred from homology"/>
<dbReference type="RefSeq" id="WP_092502593.1">
    <property type="nucleotide sequence ID" value="NZ_LT629695.1"/>
</dbReference>
<dbReference type="InterPro" id="IPR018170">
    <property type="entry name" value="Aldo/ket_reductase_CS"/>
</dbReference>
<evidence type="ECO:0000256" key="1">
    <source>
        <dbReference type="ARBA" id="ARBA00007905"/>
    </source>
</evidence>
<dbReference type="PIRSF" id="PIRSF000097">
    <property type="entry name" value="AKR"/>
    <property type="match status" value="1"/>
</dbReference>
<dbReference type="Gene3D" id="3.20.20.100">
    <property type="entry name" value="NADP-dependent oxidoreductase domain"/>
    <property type="match status" value="1"/>
</dbReference>
<organism evidence="8 9">
    <name type="scientific">Agrococcus jejuensis</name>
    <dbReference type="NCBI Taxonomy" id="399736"/>
    <lineage>
        <taxon>Bacteria</taxon>
        <taxon>Bacillati</taxon>
        <taxon>Actinomycetota</taxon>
        <taxon>Actinomycetes</taxon>
        <taxon>Micrococcales</taxon>
        <taxon>Microbacteriaceae</taxon>
        <taxon>Agrococcus</taxon>
    </lineage>
</organism>
<evidence type="ECO:0000256" key="6">
    <source>
        <dbReference type="PIRSR" id="PIRSR000097-3"/>
    </source>
</evidence>
<feature type="site" description="Lowers pKa of active site Tyr" evidence="6">
    <location>
        <position position="88"/>
    </location>
</feature>
<dbReference type="SUPFAM" id="SSF51430">
    <property type="entry name" value="NAD(P)-linked oxidoreductase"/>
    <property type="match status" value="1"/>
</dbReference>